<comment type="caution">
    <text evidence="1">The sequence shown here is derived from an EMBL/GenBank/DDBJ whole genome shotgun (WGS) entry which is preliminary data.</text>
</comment>
<gene>
    <name evidence="1" type="ORF">LTR84_011959</name>
</gene>
<protein>
    <recommendedName>
        <fullName evidence="3">HNH nuclease domain-containing protein</fullName>
    </recommendedName>
</protein>
<evidence type="ECO:0000313" key="2">
    <source>
        <dbReference type="Proteomes" id="UP001358417"/>
    </source>
</evidence>
<dbReference type="RefSeq" id="XP_064699855.1">
    <property type="nucleotide sequence ID" value="XM_064855486.1"/>
</dbReference>
<accession>A0AAV9MS14</accession>
<dbReference type="GeneID" id="89980108"/>
<name>A0AAV9MS14_9EURO</name>
<reference evidence="1 2" key="1">
    <citation type="submission" date="2023-08" db="EMBL/GenBank/DDBJ databases">
        <title>Black Yeasts Isolated from many extreme environments.</title>
        <authorList>
            <person name="Coleine C."/>
            <person name="Stajich J.E."/>
            <person name="Selbmann L."/>
        </authorList>
    </citation>
    <scope>NUCLEOTIDE SEQUENCE [LARGE SCALE GENOMIC DNA]</scope>
    <source>
        <strain evidence="1 2">CCFEE 5792</strain>
    </source>
</reference>
<evidence type="ECO:0000313" key="1">
    <source>
        <dbReference type="EMBL" id="KAK5043465.1"/>
    </source>
</evidence>
<evidence type="ECO:0008006" key="3">
    <source>
        <dbReference type="Google" id="ProtNLM"/>
    </source>
</evidence>
<proteinExistence type="predicted"/>
<dbReference type="AlphaFoldDB" id="A0AAV9MS14"/>
<dbReference type="Proteomes" id="UP001358417">
    <property type="component" value="Unassembled WGS sequence"/>
</dbReference>
<organism evidence="1 2">
    <name type="scientific">Exophiala bonariae</name>
    <dbReference type="NCBI Taxonomy" id="1690606"/>
    <lineage>
        <taxon>Eukaryota</taxon>
        <taxon>Fungi</taxon>
        <taxon>Dikarya</taxon>
        <taxon>Ascomycota</taxon>
        <taxon>Pezizomycotina</taxon>
        <taxon>Eurotiomycetes</taxon>
        <taxon>Chaetothyriomycetidae</taxon>
        <taxon>Chaetothyriales</taxon>
        <taxon>Herpotrichiellaceae</taxon>
        <taxon>Exophiala</taxon>
    </lineage>
</organism>
<dbReference type="EMBL" id="JAVRRD010000063">
    <property type="protein sequence ID" value="KAK5043465.1"/>
    <property type="molecule type" value="Genomic_DNA"/>
</dbReference>
<keyword evidence="2" id="KW-1185">Reference proteome</keyword>
<sequence length="375" mass="43462">MSTPLAASSSPTKFIGFLPAIAEKLINEDEQQRARILSELHDIPPSHYLEAYFDELKDFSRPRTEDTIIEGACRFAFFTNLDGPKRAKYYGSELKGLHYVDSFTELWNSHYPTVRLTAAHMDVKRVCPPSWSSVKGDSGWTLTYRGEGTTSQALNELLLGPTVLDCGLWTEMAEWNKIRWMLGDPEVDLKFKFRKGEFYLTQRCFTPRGNLLYRFYDPVEEKHRIRVRLVFNHATYSYKHPGGMARLFHALEVDGRCMIFSPGAFSHILTPVELDQLLKELYNEPRTIADLEELYVRRQFDSTLPEELETYEATKLTDDEWEKSFPERLRKAWGRHLGFNLSSLVSYIENPLAVDDASEQHIECNEILPKIYYSS</sequence>